<sequence length="1594" mass="176467">MAAHVSHGDPVGLLTEEQVRWISRHVRELVQFSDVEQPSDSDTKKLKHHLDAVLHTADASDINGAHRVAAWNALSALIDGCSRSQYHACSAIIWQAGIWKATLDLYINRSAIARPKSSKQLLASLCNALSTNSDDLASRQWATGRLVRSIASDENPARVKACLQVLAHFLAKDVFPLDEVLLCWSKMRYGSRTIGAVSVMHDLILVLLAWVGKADFGSVVGHVISVLLDKIDANRHATQQSKMLTRITQNNQPLWVKPLDEVFMSGVVGIDELRIHILPILFRRGLSGYTALLASHGLQQLECEFGIREDPESSRAPEDDLLYAALQVGKELGMLHETEDSCVSRTSSEILLPVRWIRRLLTHSSRGPRLAGLTLLITSHSATRPFSPSLLSLMKKYLHTFFSDTDANFRGEVMTLMQRLMDRLRAITVALAKKCGAVTQEDPLRATYRMHQSFLQWLVTFLTWELRPTATYQRHISALKTLLIVTRSGCDSQIPSACLSKSALAETRWPFTVRVVTEHSRALLLDLLLDPFDDVRQTAASILSCYSGSYDASTRHAVCQDLERTVIRAENLMLQTGRADQADGVAHLYALLYQHLDNACSGSSSEGTPQLALLEKLLGNLERMLDVAQGSLPTAVNKYPVHGLLTSLRYILIQGTPSPSLTEVCTRLVSRLQTIWRIVKRILCNDAPEGHVPQDFEDGAQVSTKDTLSYCWRALKESSLLLGVLVSKDLLNVADILSLGDLSFSQLAELRHRGAFSTVAQTWTICCTRCSTLRVAEGTDQLEHWYDQVFHILSSRTTINTRRSAGIPALLCGLLVADKTGRLLARAFENLTAIAIQPVDRENIDGGSLPQVHALNCIKDILKSTSLSELSDRHVPGALEPVARSLRSDVWAIRNCGLMLFRAVIDRLLGTSAAHLEEGAASHQRLSAEQHPKLVDITLDLLAHPKEDRDSGPAEDHEALFPALQLLQQMDLSHQTRAATRKKILLLVDSPSWLMRDKAARTYASLVTPDEVGQEITARLGVVPRDSNGRHGALLCMCYLIRRLQSSQSTSIFATQPCASHSESDNFSNSNAWLPHLLSASPEFLDGGCAATQAAYVQAIAETTQLQGPDFAFDIDIARKLEYSLMAENWRPEHHVLRSALALALGHQICIDQQKSGDGNSHHAGLQTLILSLAAMDADACSVFFGAFTRPRRQLSTLPKAAVKQLWYCATEVLKGPYDRTLRSKVQALLLRLCDECDQHGIDEPQISALAEALNTAAASPFLATSHQDYADQWLQLQAVVLEHQSLGIDDGIPAKHSQIHDWVQFCCEAIQGDGFFSRQAAALAISRVRHLWRHLAAQQQSGLCELCFGVYDLLNDDDEDIRLLASRAVGCITRTNMRMKPQVVKEPSCASERLVQWMLGIWSTNHSFIRGAFARALGIKDSAWPSVAEQISTYETSDYALFAEEKQNLYIDEAREVKLWSRVLLKVDLTTIPPSLLRAASQWTCEGLDVMIAKCTAETDGALGWSTKGEVFTLGLQLIYGVEVLLHTIESGVRLPVRPSALRMKLGLFGEAAGTSGINTLWVRETDRVLTWAVEKTLQRHYVVVNNVERSGR</sequence>
<dbReference type="InterPro" id="IPR016024">
    <property type="entry name" value="ARM-type_fold"/>
</dbReference>
<gene>
    <name evidence="6" type="ORF">BDY17DRAFT_282181</name>
</gene>
<keyword evidence="6" id="KW-0675">Receptor</keyword>
<dbReference type="SUPFAM" id="SSF48371">
    <property type="entry name" value="ARM repeat"/>
    <property type="match status" value="2"/>
</dbReference>
<evidence type="ECO:0000313" key="7">
    <source>
        <dbReference type="Proteomes" id="UP000799767"/>
    </source>
</evidence>
<dbReference type="InterPro" id="IPR051954">
    <property type="entry name" value="tRNA_methyltransferase_THADA"/>
</dbReference>
<keyword evidence="7" id="KW-1185">Reference proteome</keyword>
<feature type="domain" description="DUF2428" evidence="3">
    <location>
        <begin position="664"/>
        <end position="892"/>
    </location>
</feature>
<dbReference type="GO" id="GO:0030488">
    <property type="term" value="P:tRNA methylation"/>
    <property type="evidence" value="ECO:0007669"/>
    <property type="project" value="TreeGrafter"/>
</dbReference>
<dbReference type="EMBL" id="MU001637">
    <property type="protein sequence ID" value="KAF2481654.1"/>
    <property type="molecule type" value="Genomic_DNA"/>
</dbReference>
<dbReference type="GeneID" id="54473069"/>
<evidence type="ECO:0000259" key="5">
    <source>
        <dbReference type="Pfam" id="PF25151"/>
    </source>
</evidence>
<dbReference type="Pfam" id="PF26523">
    <property type="entry name" value="Trm732_C"/>
    <property type="match status" value="1"/>
</dbReference>
<dbReference type="Pfam" id="PF10350">
    <property type="entry name" value="DUF2428"/>
    <property type="match status" value="1"/>
</dbReference>
<dbReference type="InterPro" id="IPR019442">
    <property type="entry name" value="THADA/TRM732_DUF2428"/>
</dbReference>
<evidence type="ECO:0000259" key="4">
    <source>
        <dbReference type="Pfam" id="PF25150"/>
    </source>
</evidence>
<dbReference type="Pfam" id="PF25150">
    <property type="entry name" value="TPR_Trm732"/>
    <property type="match status" value="1"/>
</dbReference>
<name>A0A6A6PPV0_9PEZI</name>
<dbReference type="OrthoDB" id="73997at2759"/>
<accession>A0A6A6PPV0</accession>
<dbReference type="Proteomes" id="UP000799767">
    <property type="component" value="Unassembled WGS sequence"/>
</dbReference>
<feature type="domain" description="tRNA (32-2'-O)-methyltransferase regulator THADA-like C-terminal TPR repeats region" evidence="5">
    <location>
        <begin position="894"/>
        <end position="1037"/>
    </location>
</feature>
<dbReference type="Pfam" id="PF25151">
    <property type="entry name" value="TPR_Trm732_C"/>
    <property type="match status" value="1"/>
</dbReference>
<evidence type="ECO:0000259" key="3">
    <source>
        <dbReference type="Pfam" id="PF10350"/>
    </source>
</evidence>
<proteinExistence type="inferred from homology"/>
<dbReference type="PANTHER" id="PTHR14387:SF0">
    <property type="entry name" value="DUF2428 DOMAIN-CONTAINING PROTEIN"/>
    <property type="match status" value="1"/>
</dbReference>
<feature type="domain" description="tRNA (32-2'-O)-methyltransferase regulator THADA-like TPR repeats region" evidence="4">
    <location>
        <begin position="310"/>
        <end position="537"/>
    </location>
</feature>
<comment type="similarity">
    <text evidence="1">Belongs to the THADA family.</text>
</comment>
<evidence type="ECO:0000256" key="2">
    <source>
        <dbReference type="ARBA" id="ARBA00022694"/>
    </source>
</evidence>
<dbReference type="InterPro" id="IPR056843">
    <property type="entry name" value="THADA-like_TPR"/>
</dbReference>
<keyword evidence="2" id="KW-0819">tRNA processing</keyword>
<reference evidence="6" key="1">
    <citation type="journal article" date="2020" name="Stud. Mycol.">
        <title>101 Dothideomycetes genomes: a test case for predicting lifestyles and emergence of pathogens.</title>
        <authorList>
            <person name="Haridas S."/>
            <person name="Albert R."/>
            <person name="Binder M."/>
            <person name="Bloem J."/>
            <person name="Labutti K."/>
            <person name="Salamov A."/>
            <person name="Andreopoulos B."/>
            <person name="Baker S."/>
            <person name="Barry K."/>
            <person name="Bills G."/>
            <person name="Bluhm B."/>
            <person name="Cannon C."/>
            <person name="Castanera R."/>
            <person name="Culley D."/>
            <person name="Daum C."/>
            <person name="Ezra D."/>
            <person name="Gonzalez J."/>
            <person name="Henrissat B."/>
            <person name="Kuo A."/>
            <person name="Liang C."/>
            <person name="Lipzen A."/>
            <person name="Lutzoni F."/>
            <person name="Magnuson J."/>
            <person name="Mondo S."/>
            <person name="Nolan M."/>
            <person name="Ohm R."/>
            <person name="Pangilinan J."/>
            <person name="Park H.-J."/>
            <person name="Ramirez L."/>
            <person name="Alfaro M."/>
            <person name="Sun H."/>
            <person name="Tritt A."/>
            <person name="Yoshinaga Y."/>
            <person name="Zwiers L.-H."/>
            <person name="Turgeon B."/>
            <person name="Goodwin S."/>
            <person name="Spatafora J."/>
            <person name="Crous P."/>
            <person name="Grigoriev I."/>
        </authorList>
    </citation>
    <scope>NUCLEOTIDE SEQUENCE</scope>
    <source>
        <strain evidence="6">CBS 113389</strain>
    </source>
</reference>
<dbReference type="GO" id="GO:0005829">
    <property type="term" value="C:cytosol"/>
    <property type="evidence" value="ECO:0007669"/>
    <property type="project" value="TreeGrafter"/>
</dbReference>
<organism evidence="6 7">
    <name type="scientific">Neohortaea acidophila</name>
    <dbReference type="NCBI Taxonomy" id="245834"/>
    <lineage>
        <taxon>Eukaryota</taxon>
        <taxon>Fungi</taxon>
        <taxon>Dikarya</taxon>
        <taxon>Ascomycota</taxon>
        <taxon>Pezizomycotina</taxon>
        <taxon>Dothideomycetes</taxon>
        <taxon>Dothideomycetidae</taxon>
        <taxon>Mycosphaerellales</taxon>
        <taxon>Teratosphaeriaceae</taxon>
        <taxon>Neohortaea</taxon>
    </lineage>
</organism>
<protein>
    <submittedName>
        <fullName evidence="6">Putative death-receptor fusion protein-domain-containing protein</fullName>
    </submittedName>
</protein>
<evidence type="ECO:0000313" key="6">
    <source>
        <dbReference type="EMBL" id="KAF2481654.1"/>
    </source>
</evidence>
<dbReference type="RefSeq" id="XP_033588224.1">
    <property type="nucleotide sequence ID" value="XM_033732067.1"/>
</dbReference>
<dbReference type="PANTHER" id="PTHR14387">
    <property type="entry name" value="THADA/DEATH RECEPTOR INTERACTING PROTEIN"/>
    <property type="match status" value="1"/>
</dbReference>
<evidence type="ECO:0000256" key="1">
    <source>
        <dbReference type="ARBA" id="ARBA00010409"/>
    </source>
</evidence>
<dbReference type="InterPro" id="IPR056842">
    <property type="entry name" value="THADA-like_TPR_C"/>
</dbReference>